<evidence type="ECO:0000313" key="2">
    <source>
        <dbReference type="Proteomes" id="UP000599109"/>
    </source>
</evidence>
<comment type="caution">
    <text evidence="1">The sequence shown here is derived from an EMBL/GenBank/DDBJ whole genome shotgun (WGS) entry which is preliminary data.</text>
</comment>
<dbReference type="EMBL" id="JAEQNE010000001">
    <property type="protein sequence ID" value="MBL0390157.1"/>
    <property type="molecule type" value="Genomic_DNA"/>
</dbReference>
<dbReference type="AlphaFoldDB" id="A0A936YYD5"/>
<name>A0A936YYD5_9BURK</name>
<protein>
    <submittedName>
        <fullName evidence="1">Uncharacterized protein</fullName>
    </submittedName>
</protein>
<reference evidence="1 2" key="1">
    <citation type="journal article" date="2017" name="Int. J. Syst. Evol. Microbiol.">
        <title>Ramlibacter monticola sp. nov., isolated from forest soil.</title>
        <authorList>
            <person name="Chaudhary D.K."/>
            <person name="Kim J."/>
        </authorList>
    </citation>
    <scope>NUCLEOTIDE SEQUENCE [LARGE SCALE GENOMIC DNA]</scope>
    <source>
        <strain evidence="1 2">KACC 19175</strain>
    </source>
</reference>
<dbReference type="RefSeq" id="WP_201672729.1">
    <property type="nucleotide sequence ID" value="NZ_JAEQNE010000001.1"/>
</dbReference>
<accession>A0A936YYD5</accession>
<evidence type="ECO:0000313" key="1">
    <source>
        <dbReference type="EMBL" id="MBL0390157.1"/>
    </source>
</evidence>
<gene>
    <name evidence="1" type="ORF">JJ685_03275</name>
</gene>
<proteinExistence type="predicted"/>
<keyword evidence="2" id="KW-1185">Reference proteome</keyword>
<dbReference type="Proteomes" id="UP000599109">
    <property type="component" value="Unassembled WGS sequence"/>
</dbReference>
<organism evidence="1 2">
    <name type="scientific">Ramlibacter monticola</name>
    <dbReference type="NCBI Taxonomy" id="1926872"/>
    <lineage>
        <taxon>Bacteria</taxon>
        <taxon>Pseudomonadati</taxon>
        <taxon>Pseudomonadota</taxon>
        <taxon>Betaproteobacteria</taxon>
        <taxon>Burkholderiales</taxon>
        <taxon>Comamonadaceae</taxon>
        <taxon>Ramlibacter</taxon>
    </lineage>
</organism>
<sequence>MRDVTAHPVLARVGSIELYCRPDLNGFYSAFDFVKVASGGEPASIPALPTAALSSSGFNIGSGRKVGDTYLLRPLARFLVDAEEAFSRSGVGSGA</sequence>